<keyword evidence="1" id="KW-0175">Coiled coil</keyword>
<proteinExistence type="predicted"/>
<evidence type="ECO:0000256" key="1">
    <source>
        <dbReference type="SAM" id="Coils"/>
    </source>
</evidence>
<evidence type="ECO:0000256" key="2">
    <source>
        <dbReference type="SAM" id="MobiDB-lite"/>
    </source>
</evidence>
<reference evidence="3 4" key="1">
    <citation type="journal article" date="2019" name="Sci. Rep.">
        <title>A high-quality genome of Eragrostis curvula grass provides insights into Poaceae evolution and supports new strategies to enhance forage quality.</title>
        <authorList>
            <person name="Carballo J."/>
            <person name="Santos B.A.C.M."/>
            <person name="Zappacosta D."/>
            <person name="Garbus I."/>
            <person name="Selva J.P."/>
            <person name="Gallo C.A."/>
            <person name="Diaz A."/>
            <person name="Albertini E."/>
            <person name="Caccamo M."/>
            <person name="Echenique V."/>
        </authorList>
    </citation>
    <scope>NUCLEOTIDE SEQUENCE [LARGE SCALE GENOMIC DNA]</scope>
    <source>
        <strain evidence="4">cv. Victoria</strain>
        <tissue evidence="3">Leaf</tissue>
    </source>
</reference>
<feature type="compositionally biased region" description="Low complexity" evidence="2">
    <location>
        <begin position="200"/>
        <end position="212"/>
    </location>
</feature>
<feature type="region of interest" description="Disordered" evidence="2">
    <location>
        <begin position="199"/>
        <end position="220"/>
    </location>
</feature>
<accession>A0A5J9WLM1</accession>
<dbReference type="EMBL" id="RWGY01000002">
    <property type="protein sequence ID" value="TVU48983.1"/>
    <property type="molecule type" value="Genomic_DNA"/>
</dbReference>
<sequence>MLKTKSESDSNVVTSLTQEMRTVQLQIETRNKEAEGLRSEIELLRKEISDRDQKFFDLGFAVRRQFESVLRDEGAELQGLVLKGERYEMSSYFGWLKTEIGLLPGVIDKATNFAAIKSTEALIDMLEKRGCDHWHFLKHKGQAVSAGIGESVSGAINTAALRLPIDYWKAIGRSATKKTASDRLAQFFLGKAREERRAKLAAAASRSQAQRGSGRGGEKSTAAAVIAAGSLTDAVARDKLPSSQVPRDGPAHVIFPRKFMDNELCVTGSSWARFLRDEPDGRFDVFSKNAKMQFQRGSEELLSYFSMNFLVPKVPETIFLEPKTANFEFEENPDFHCAFNIRRAGDAEVGRFVELDFDE</sequence>
<dbReference type="AlphaFoldDB" id="A0A5J9WLM1"/>
<dbReference type="Proteomes" id="UP000324897">
    <property type="component" value="Chromosome 6"/>
</dbReference>
<dbReference type="Gramene" id="TVU48983">
    <property type="protein sequence ID" value="TVU48983"/>
    <property type="gene ID" value="EJB05_00272"/>
</dbReference>
<protein>
    <submittedName>
        <fullName evidence="3">Uncharacterized protein</fullName>
    </submittedName>
</protein>
<gene>
    <name evidence="3" type="ORF">EJB05_00272</name>
</gene>
<organism evidence="3 4">
    <name type="scientific">Eragrostis curvula</name>
    <name type="common">weeping love grass</name>
    <dbReference type="NCBI Taxonomy" id="38414"/>
    <lineage>
        <taxon>Eukaryota</taxon>
        <taxon>Viridiplantae</taxon>
        <taxon>Streptophyta</taxon>
        <taxon>Embryophyta</taxon>
        <taxon>Tracheophyta</taxon>
        <taxon>Spermatophyta</taxon>
        <taxon>Magnoliopsida</taxon>
        <taxon>Liliopsida</taxon>
        <taxon>Poales</taxon>
        <taxon>Poaceae</taxon>
        <taxon>PACMAD clade</taxon>
        <taxon>Chloridoideae</taxon>
        <taxon>Eragrostideae</taxon>
        <taxon>Eragrostidinae</taxon>
        <taxon>Eragrostis</taxon>
    </lineage>
</organism>
<evidence type="ECO:0000313" key="3">
    <source>
        <dbReference type="EMBL" id="TVU48983.1"/>
    </source>
</evidence>
<feature type="coiled-coil region" evidence="1">
    <location>
        <begin position="27"/>
        <end position="54"/>
    </location>
</feature>
<name>A0A5J9WLM1_9POAL</name>
<evidence type="ECO:0000313" key="4">
    <source>
        <dbReference type="Proteomes" id="UP000324897"/>
    </source>
</evidence>
<comment type="caution">
    <text evidence="3">The sequence shown here is derived from an EMBL/GenBank/DDBJ whole genome shotgun (WGS) entry which is preliminary data.</text>
</comment>
<keyword evidence="4" id="KW-1185">Reference proteome</keyword>